<evidence type="ECO:0000256" key="4">
    <source>
        <dbReference type="ARBA" id="ARBA00023136"/>
    </source>
</evidence>
<keyword evidence="3 6" id="KW-1133">Transmembrane helix</keyword>
<dbReference type="PANTHER" id="PTHR23514">
    <property type="entry name" value="BYPASS OF STOP CODON PROTEIN 6"/>
    <property type="match status" value="1"/>
</dbReference>
<feature type="transmembrane region" description="Helical" evidence="6">
    <location>
        <begin position="377"/>
        <end position="399"/>
    </location>
</feature>
<feature type="region of interest" description="Disordered" evidence="5">
    <location>
        <begin position="203"/>
        <end position="244"/>
    </location>
</feature>
<feature type="transmembrane region" description="Helical" evidence="6">
    <location>
        <begin position="144"/>
        <end position="166"/>
    </location>
</feature>
<feature type="compositionally biased region" description="Low complexity" evidence="5">
    <location>
        <begin position="429"/>
        <end position="445"/>
    </location>
</feature>
<feature type="transmembrane region" description="Helical" evidence="6">
    <location>
        <begin position="113"/>
        <end position="132"/>
    </location>
</feature>
<dbReference type="InterPro" id="IPR036259">
    <property type="entry name" value="MFS_trans_sf"/>
</dbReference>
<dbReference type="EMBL" id="JBHTGP010000011">
    <property type="protein sequence ID" value="MFD0686992.1"/>
    <property type="molecule type" value="Genomic_DNA"/>
</dbReference>
<dbReference type="InterPro" id="IPR011701">
    <property type="entry name" value="MFS"/>
</dbReference>
<evidence type="ECO:0000256" key="3">
    <source>
        <dbReference type="ARBA" id="ARBA00022989"/>
    </source>
</evidence>
<feature type="transmembrane region" description="Helical" evidence="6">
    <location>
        <begin position="57"/>
        <end position="76"/>
    </location>
</feature>
<protein>
    <submittedName>
        <fullName evidence="7">MFS transporter</fullName>
    </submittedName>
</protein>
<feature type="transmembrane region" description="Helical" evidence="6">
    <location>
        <begin position="344"/>
        <end position="365"/>
    </location>
</feature>
<comment type="caution">
    <text evidence="7">The sequence shown here is derived from an EMBL/GenBank/DDBJ whole genome shotgun (WGS) entry which is preliminary data.</text>
</comment>
<feature type="transmembrane region" description="Helical" evidence="6">
    <location>
        <begin position="172"/>
        <end position="193"/>
    </location>
</feature>
<evidence type="ECO:0000256" key="1">
    <source>
        <dbReference type="ARBA" id="ARBA00004141"/>
    </source>
</evidence>
<reference evidence="8" key="1">
    <citation type="journal article" date="2019" name="Int. J. Syst. Evol. Microbiol.">
        <title>The Global Catalogue of Microorganisms (GCM) 10K type strain sequencing project: providing services to taxonomists for standard genome sequencing and annotation.</title>
        <authorList>
            <consortium name="The Broad Institute Genomics Platform"/>
            <consortium name="The Broad Institute Genome Sequencing Center for Infectious Disease"/>
            <person name="Wu L."/>
            <person name="Ma J."/>
        </authorList>
    </citation>
    <scope>NUCLEOTIDE SEQUENCE [LARGE SCALE GENOMIC DNA]</scope>
    <source>
        <strain evidence="8">JCM 9371</strain>
    </source>
</reference>
<dbReference type="Pfam" id="PF07690">
    <property type="entry name" value="MFS_1"/>
    <property type="match status" value="1"/>
</dbReference>
<proteinExistence type="predicted"/>
<evidence type="ECO:0000313" key="8">
    <source>
        <dbReference type="Proteomes" id="UP001597063"/>
    </source>
</evidence>
<keyword evidence="2 6" id="KW-0812">Transmembrane</keyword>
<keyword evidence="8" id="KW-1185">Reference proteome</keyword>
<feature type="transmembrane region" description="Helical" evidence="6">
    <location>
        <begin position="21"/>
        <end position="42"/>
    </location>
</feature>
<organism evidence="7 8">
    <name type="scientific">Actinomadura fibrosa</name>
    <dbReference type="NCBI Taxonomy" id="111802"/>
    <lineage>
        <taxon>Bacteria</taxon>
        <taxon>Bacillati</taxon>
        <taxon>Actinomycetota</taxon>
        <taxon>Actinomycetes</taxon>
        <taxon>Streptosporangiales</taxon>
        <taxon>Thermomonosporaceae</taxon>
        <taxon>Actinomadura</taxon>
    </lineage>
</organism>
<dbReference type="SUPFAM" id="SSF103473">
    <property type="entry name" value="MFS general substrate transporter"/>
    <property type="match status" value="1"/>
</dbReference>
<evidence type="ECO:0000256" key="2">
    <source>
        <dbReference type="ARBA" id="ARBA00022692"/>
    </source>
</evidence>
<dbReference type="InterPro" id="IPR051788">
    <property type="entry name" value="MFS_Transporter"/>
</dbReference>
<feature type="transmembrane region" description="Helical" evidence="6">
    <location>
        <begin position="288"/>
        <end position="308"/>
    </location>
</feature>
<feature type="transmembrane region" description="Helical" evidence="6">
    <location>
        <begin position="254"/>
        <end position="276"/>
    </location>
</feature>
<sequence>MGRSGAAATRASTTITRGAGAGARALYAVYAAEGLAFAAVISRSPELQRAHELSDDAINLLVVCIPVLAVAGGLLAARLAARTGSGPVLRWAQVLFPVAVLLIGLPAGLGGLLAALALFALSMGVLDAAMNAQAVAAQRRAGRSMVNGFFAVFSAMGIAGSLWISLANHLDLSLAAGFAPPAAVGLLIALGIARARLPGDAPAVPGDGARGGPGTSPAPLPGDSPVVPEEGARGAPGDHRPLADQAPTVPWRPLLVIGGVLACAYVAEGAVTGFAVKYVQDGLGGSASVAPLAITAFALATVLGRSVADRAVGRWGAARLARAGGAVALAGLVTVAAAPGPAAAIAGFGLAGLGLCSMAPSAYATAGSRDPGGRGVAVARVGVFNYVGFVSGTVMVAAVHPLSGYRAGYAVAAAALVVVVALAGRLSTGTGPATTPADRADPAAPVTGAPGPDERPAVDSPAGGRLDTP</sequence>
<feature type="transmembrane region" description="Helical" evidence="6">
    <location>
        <begin position="320"/>
        <end position="338"/>
    </location>
</feature>
<name>A0ABW2XQ69_9ACTN</name>
<feature type="transmembrane region" description="Helical" evidence="6">
    <location>
        <begin position="88"/>
        <end position="107"/>
    </location>
</feature>
<dbReference type="PANTHER" id="PTHR23514:SF13">
    <property type="entry name" value="INNER MEMBRANE PROTEIN YBJJ"/>
    <property type="match status" value="1"/>
</dbReference>
<evidence type="ECO:0000256" key="6">
    <source>
        <dbReference type="SAM" id="Phobius"/>
    </source>
</evidence>
<feature type="region of interest" description="Disordered" evidence="5">
    <location>
        <begin position="429"/>
        <end position="469"/>
    </location>
</feature>
<accession>A0ABW2XQ69</accession>
<dbReference type="Gene3D" id="1.20.1250.20">
    <property type="entry name" value="MFS general substrate transporter like domains"/>
    <property type="match status" value="2"/>
</dbReference>
<feature type="compositionally biased region" description="Basic and acidic residues" evidence="5">
    <location>
        <begin position="230"/>
        <end position="242"/>
    </location>
</feature>
<evidence type="ECO:0000256" key="5">
    <source>
        <dbReference type="SAM" id="MobiDB-lite"/>
    </source>
</evidence>
<comment type="subcellular location">
    <subcellularLocation>
        <location evidence="1">Membrane</location>
        <topology evidence="1">Multi-pass membrane protein</topology>
    </subcellularLocation>
</comment>
<evidence type="ECO:0000313" key="7">
    <source>
        <dbReference type="EMBL" id="MFD0686992.1"/>
    </source>
</evidence>
<feature type="transmembrane region" description="Helical" evidence="6">
    <location>
        <begin position="405"/>
        <end position="424"/>
    </location>
</feature>
<keyword evidence="4 6" id="KW-0472">Membrane</keyword>
<dbReference type="Proteomes" id="UP001597063">
    <property type="component" value="Unassembled WGS sequence"/>
</dbReference>
<dbReference type="RefSeq" id="WP_378323375.1">
    <property type="nucleotide sequence ID" value="NZ_JBHTGP010000011.1"/>
</dbReference>
<gene>
    <name evidence="7" type="ORF">ACFQZM_21005</name>
</gene>